<evidence type="ECO:0000313" key="1">
    <source>
        <dbReference type="EMBL" id="EDY31916.1"/>
    </source>
</evidence>
<accession>B5CS90</accession>
<gene>
    <name evidence="1" type="ORF">RUMLAC_02348</name>
</gene>
<evidence type="ECO:0000313" key="2">
    <source>
        <dbReference type="Proteomes" id="UP000003254"/>
    </source>
</evidence>
<organism evidence="1 2">
    <name type="scientific">[Ruminococcus] lactaris ATCC 29176</name>
    <dbReference type="NCBI Taxonomy" id="471875"/>
    <lineage>
        <taxon>Bacteria</taxon>
        <taxon>Bacillati</taxon>
        <taxon>Bacillota</taxon>
        <taxon>Clostridia</taxon>
        <taxon>Lachnospirales</taxon>
        <taxon>Lachnospiraceae</taxon>
        <taxon>Mediterraneibacter</taxon>
    </lineage>
</organism>
<dbReference type="HOGENOM" id="CLU_3276180_0_0_9"/>
<dbReference type="Proteomes" id="UP000003254">
    <property type="component" value="Unassembled WGS sequence"/>
</dbReference>
<name>B5CS90_9FIRM</name>
<sequence>MADNMHCQLYISSSDGKQYRVVCKEVEKVKGILEKKVHILV</sequence>
<dbReference type="AlphaFoldDB" id="B5CS90"/>
<reference evidence="1 2" key="1">
    <citation type="submission" date="2008-08" db="EMBL/GenBank/DDBJ databases">
        <title>Draft genome sequence of Ruminococcus lactaris ATCC 29176.</title>
        <authorList>
            <person name="Sudarsanam P."/>
            <person name="Ley R."/>
            <person name="Guruge J."/>
            <person name="Turnbaugh P.J."/>
            <person name="Mahowald M."/>
            <person name="Liep D."/>
            <person name="Gordon J."/>
        </authorList>
    </citation>
    <scope>NUCLEOTIDE SEQUENCE [LARGE SCALE GENOMIC DNA]</scope>
    <source>
        <strain evidence="1 2">ATCC 29176</strain>
    </source>
</reference>
<comment type="caution">
    <text evidence="1">The sequence shown here is derived from an EMBL/GenBank/DDBJ whole genome shotgun (WGS) entry which is preliminary data.</text>
</comment>
<proteinExistence type="predicted"/>
<protein>
    <submittedName>
        <fullName evidence="1">Uncharacterized protein</fullName>
    </submittedName>
</protein>
<dbReference type="EMBL" id="ABOU02000049">
    <property type="protein sequence ID" value="EDY31916.1"/>
    <property type="molecule type" value="Genomic_DNA"/>
</dbReference>
<keyword evidence="2" id="KW-1185">Reference proteome</keyword>
<reference evidence="1 2" key="2">
    <citation type="submission" date="2008-08" db="EMBL/GenBank/DDBJ databases">
        <authorList>
            <person name="Fulton L."/>
            <person name="Clifton S."/>
            <person name="Fulton B."/>
            <person name="Xu J."/>
            <person name="Minx P."/>
            <person name="Pepin K.H."/>
            <person name="Johnson M."/>
            <person name="Bhonagiri V."/>
            <person name="Nash W.E."/>
            <person name="Mardis E.R."/>
            <person name="Wilson R.K."/>
        </authorList>
    </citation>
    <scope>NUCLEOTIDE SEQUENCE [LARGE SCALE GENOMIC DNA]</scope>
    <source>
        <strain evidence="1 2">ATCC 29176</strain>
    </source>
</reference>